<protein>
    <recommendedName>
        <fullName evidence="3">Cardiolipin synthase N-terminal domain-containing protein</fullName>
    </recommendedName>
</protein>
<sequence>MQANHHMMDWWFDLFGPFAWLFMILGMVIYFLVSIIIAYYVHRNAIRRGIKNCEVWLLIGLILNVLGLLLYILVRRNYDEDISPINRKEVSK</sequence>
<name>A0A0F9D1B7_9ZZZZ</name>
<reference evidence="2" key="1">
    <citation type="journal article" date="2015" name="Nature">
        <title>Complex archaea that bridge the gap between prokaryotes and eukaryotes.</title>
        <authorList>
            <person name="Spang A."/>
            <person name="Saw J.H."/>
            <person name="Jorgensen S.L."/>
            <person name="Zaremba-Niedzwiedzka K."/>
            <person name="Martijn J."/>
            <person name="Lind A.E."/>
            <person name="van Eijk R."/>
            <person name="Schleper C."/>
            <person name="Guy L."/>
            <person name="Ettema T.J."/>
        </authorList>
    </citation>
    <scope>NUCLEOTIDE SEQUENCE</scope>
</reference>
<accession>A0A0F9D1B7</accession>
<evidence type="ECO:0000256" key="1">
    <source>
        <dbReference type="SAM" id="Phobius"/>
    </source>
</evidence>
<feature type="transmembrane region" description="Helical" evidence="1">
    <location>
        <begin position="53"/>
        <end position="74"/>
    </location>
</feature>
<organism evidence="2">
    <name type="scientific">marine sediment metagenome</name>
    <dbReference type="NCBI Taxonomy" id="412755"/>
    <lineage>
        <taxon>unclassified sequences</taxon>
        <taxon>metagenomes</taxon>
        <taxon>ecological metagenomes</taxon>
    </lineage>
</organism>
<keyword evidence="1" id="KW-0812">Transmembrane</keyword>
<feature type="transmembrane region" description="Helical" evidence="1">
    <location>
        <begin position="20"/>
        <end position="41"/>
    </location>
</feature>
<dbReference type="AlphaFoldDB" id="A0A0F9D1B7"/>
<proteinExistence type="predicted"/>
<keyword evidence="1" id="KW-1133">Transmembrane helix</keyword>
<comment type="caution">
    <text evidence="2">The sequence shown here is derived from an EMBL/GenBank/DDBJ whole genome shotgun (WGS) entry which is preliminary data.</text>
</comment>
<dbReference type="EMBL" id="LAZR01030812">
    <property type="protein sequence ID" value="KKL55518.1"/>
    <property type="molecule type" value="Genomic_DNA"/>
</dbReference>
<keyword evidence="1" id="KW-0472">Membrane</keyword>
<evidence type="ECO:0008006" key="3">
    <source>
        <dbReference type="Google" id="ProtNLM"/>
    </source>
</evidence>
<gene>
    <name evidence="2" type="ORF">LCGC14_2254620</name>
</gene>
<evidence type="ECO:0000313" key="2">
    <source>
        <dbReference type="EMBL" id="KKL55518.1"/>
    </source>
</evidence>